<keyword evidence="7" id="KW-1185">Reference proteome</keyword>
<dbReference type="InterPro" id="IPR016162">
    <property type="entry name" value="Ald_DH_N"/>
</dbReference>
<dbReference type="Gene3D" id="3.40.309.10">
    <property type="entry name" value="Aldehyde Dehydrogenase, Chain A, domain 2"/>
    <property type="match status" value="1"/>
</dbReference>
<dbReference type="InterPro" id="IPR015590">
    <property type="entry name" value="Aldehyde_DH_dom"/>
</dbReference>
<gene>
    <name evidence="6" type="ORF">L6637_25585</name>
    <name evidence="5" type="ORF">L6654_16440</name>
</gene>
<dbReference type="EMBL" id="JAKLTY010000009">
    <property type="protein sequence ID" value="MCG2628223.1"/>
    <property type="molecule type" value="Genomic_DNA"/>
</dbReference>
<evidence type="ECO:0000256" key="2">
    <source>
        <dbReference type="ARBA" id="ARBA00023002"/>
    </source>
</evidence>
<dbReference type="RefSeq" id="WP_232995548.1">
    <property type="nucleotide sequence ID" value="NZ_JAKLTY010000009.1"/>
</dbReference>
<evidence type="ECO:0000313" key="7">
    <source>
        <dbReference type="Proteomes" id="UP001139012"/>
    </source>
</evidence>
<dbReference type="Gene3D" id="3.40.605.10">
    <property type="entry name" value="Aldehyde Dehydrogenase, Chain A, domain 1"/>
    <property type="match status" value="1"/>
</dbReference>
<protein>
    <submittedName>
        <fullName evidence="5">Benzaldehyde dehydrogenase</fullName>
    </submittedName>
</protein>
<comment type="caution">
    <text evidence="5">The sequence shown here is derived from an EMBL/GenBank/DDBJ whole genome shotgun (WGS) entry which is preliminary data.</text>
</comment>
<dbReference type="CDD" id="cd07152">
    <property type="entry name" value="ALDH_BenzADH"/>
    <property type="match status" value="1"/>
</dbReference>
<dbReference type="InterPro" id="IPR016163">
    <property type="entry name" value="Ald_DH_C"/>
</dbReference>
<accession>A0A9X1RBW5</accession>
<dbReference type="Proteomes" id="UP001139012">
    <property type="component" value="Unassembled WGS sequence"/>
</dbReference>
<dbReference type="EMBL" id="JAKLUA010000009">
    <property type="protein sequence ID" value="MCG2670344.1"/>
    <property type="molecule type" value="Genomic_DNA"/>
</dbReference>
<dbReference type="PANTHER" id="PTHR42986:SF1">
    <property type="entry name" value="BENZALDEHYDE DEHYDROGENASE YFMT"/>
    <property type="match status" value="1"/>
</dbReference>
<dbReference type="SUPFAM" id="SSF53720">
    <property type="entry name" value="ALDH-like"/>
    <property type="match status" value="1"/>
</dbReference>
<reference evidence="5" key="1">
    <citation type="submission" date="2022-01" db="EMBL/GenBank/DDBJ databases">
        <title>Genome sequnece data of strain Bradyrhizobium sp. nov.</title>
        <authorList>
            <person name="Zhang J."/>
        </authorList>
    </citation>
    <scope>NUCLEOTIDE SEQUENCE</scope>
    <source>
        <strain evidence="6">WYCCWR 12774</strain>
        <strain evidence="5">WYCCWR 13023</strain>
    </source>
</reference>
<evidence type="ECO:0000313" key="6">
    <source>
        <dbReference type="EMBL" id="MCG2670344.1"/>
    </source>
</evidence>
<comment type="similarity">
    <text evidence="1">Belongs to the aldehyde dehydrogenase family.</text>
</comment>
<keyword evidence="2" id="KW-0560">Oxidoreductase</keyword>
<sequence length="490" mass="51886">MKEMVSDNIVAGSVLTGQFFTGEWSSSKSAFEAVEPATGAVIGKVGLASAVDIGSASANARQAQVSWAATAPDARENILLKACEVGERYRDDIVTWIMRESGAVRLKAEIELAGTLKAIRLAAAMPSQAQGNVLPSPGGRISFVRRRPLGVIGVISPFNFPLYLAERAIAPALAVGNAVVVKPDLRTAICGGFVIARLFELAGVPKGVLQVLPGREDAGEALCKDPNVAMIQFTGSSRAGRMVGQVAGQHLKKVSLELGGKNSLIILDDADLDTAVRAAAFSAFFHQGQVCMSAGRILVQRNIFDAFSDALVRYAKTLKVGNPLDPSVALGPMINQHQLNHALTLIDRSVTEGARLLTGGKAEGLFLQPSVLAEISPTNPAYRDELFAPVAVLVPFETDVQAGQMANDTEYGLSAVIISRNIGRAMAIGEQLRTGLLHINDQTINDDVVNPFGGSGTSGNGTSIGGIANWEEFTQWQWVTIKAELQPYSL</sequence>
<proteinExistence type="inferred from homology"/>
<evidence type="ECO:0000256" key="1">
    <source>
        <dbReference type="ARBA" id="ARBA00009986"/>
    </source>
</evidence>
<organism evidence="5 8">
    <name type="scientific">Bradyrhizobium zhengyangense</name>
    <dbReference type="NCBI Taxonomy" id="2911009"/>
    <lineage>
        <taxon>Bacteria</taxon>
        <taxon>Pseudomonadati</taxon>
        <taxon>Pseudomonadota</taxon>
        <taxon>Alphaproteobacteria</taxon>
        <taxon>Hyphomicrobiales</taxon>
        <taxon>Nitrobacteraceae</taxon>
        <taxon>Bradyrhizobium</taxon>
    </lineage>
</organism>
<evidence type="ECO:0000259" key="4">
    <source>
        <dbReference type="Pfam" id="PF00171"/>
    </source>
</evidence>
<dbReference type="GO" id="GO:0016620">
    <property type="term" value="F:oxidoreductase activity, acting on the aldehyde or oxo group of donors, NAD or NADP as acceptor"/>
    <property type="evidence" value="ECO:0007669"/>
    <property type="project" value="InterPro"/>
</dbReference>
<dbReference type="InterPro" id="IPR016161">
    <property type="entry name" value="Ald_DH/histidinol_DH"/>
</dbReference>
<evidence type="ECO:0000313" key="5">
    <source>
        <dbReference type="EMBL" id="MCG2628223.1"/>
    </source>
</evidence>
<dbReference type="Proteomes" id="UP001139054">
    <property type="component" value="Unassembled WGS sequence"/>
</dbReference>
<dbReference type="PANTHER" id="PTHR42986">
    <property type="entry name" value="BENZALDEHYDE DEHYDROGENASE YFMT"/>
    <property type="match status" value="1"/>
</dbReference>
<dbReference type="AlphaFoldDB" id="A0A9X1RBW5"/>
<evidence type="ECO:0000313" key="8">
    <source>
        <dbReference type="Proteomes" id="UP001139054"/>
    </source>
</evidence>
<feature type="domain" description="Aldehyde dehydrogenase" evidence="4">
    <location>
        <begin position="26"/>
        <end position="479"/>
    </location>
</feature>
<dbReference type="Pfam" id="PF00171">
    <property type="entry name" value="Aldedh"/>
    <property type="match status" value="1"/>
</dbReference>
<keyword evidence="3" id="KW-0520">NAD</keyword>
<evidence type="ECO:0000256" key="3">
    <source>
        <dbReference type="ARBA" id="ARBA00023027"/>
    </source>
</evidence>
<name>A0A9X1RBW5_9BRAD</name>